<gene>
    <name evidence="6" type="ORF">C8D90_10836</name>
</gene>
<dbReference type="InterPro" id="IPR013154">
    <property type="entry name" value="ADH-like_N"/>
</dbReference>
<dbReference type="InterPro" id="IPR050129">
    <property type="entry name" value="Zn_alcohol_dh"/>
</dbReference>
<dbReference type="Gene3D" id="3.40.50.720">
    <property type="entry name" value="NAD(P)-binding Rossmann-like Domain"/>
    <property type="match status" value="1"/>
</dbReference>
<dbReference type="CDD" id="cd08236">
    <property type="entry name" value="sugar_DH"/>
    <property type="match status" value="1"/>
</dbReference>
<dbReference type="Proteomes" id="UP000254848">
    <property type="component" value="Unassembled WGS sequence"/>
</dbReference>
<keyword evidence="7" id="KW-1185">Reference proteome</keyword>
<dbReference type="EMBL" id="QRAP01000008">
    <property type="protein sequence ID" value="RDK87768.1"/>
    <property type="molecule type" value="Genomic_DNA"/>
</dbReference>
<dbReference type="PANTHER" id="PTHR43401:SF2">
    <property type="entry name" value="L-THREONINE 3-DEHYDROGENASE"/>
    <property type="match status" value="1"/>
</dbReference>
<reference evidence="6 7" key="1">
    <citation type="submission" date="2018-07" db="EMBL/GenBank/DDBJ databases">
        <title>Genomic Encyclopedia of Type Strains, Phase IV (KMG-IV): sequencing the most valuable type-strain genomes for metagenomic binning, comparative biology and taxonomic classification.</title>
        <authorList>
            <person name="Goeker M."/>
        </authorList>
    </citation>
    <scope>NUCLEOTIDE SEQUENCE [LARGE SCALE GENOMIC DNA]</scope>
    <source>
        <strain evidence="6 7">DSM 103736</strain>
    </source>
</reference>
<keyword evidence="2 4" id="KW-0862">Zinc</keyword>
<accession>A0A370QHD3</accession>
<dbReference type="PANTHER" id="PTHR43401">
    <property type="entry name" value="L-THREONINE 3-DEHYDROGENASE"/>
    <property type="match status" value="1"/>
</dbReference>
<protein>
    <submittedName>
        <fullName evidence="6">L-iditol 2-dehydrogenase</fullName>
    </submittedName>
</protein>
<proteinExistence type="inferred from homology"/>
<dbReference type="InterPro" id="IPR013149">
    <property type="entry name" value="ADH-like_C"/>
</dbReference>
<dbReference type="GO" id="GO:0016616">
    <property type="term" value="F:oxidoreductase activity, acting on the CH-OH group of donors, NAD or NADP as acceptor"/>
    <property type="evidence" value="ECO:0007669"/>
    <property type="project" value="UniProtKB-ARBA"/>
</dbReference>
<keyword evidence="3" id="KW-0560">Oxidoreductase</keyword>
<dbReference type="SUPFAM" id="SSF51735">
    <property type="entry name" value="NAD(P)-binding Rossmann-fold domains"/>
    <property type="match status" value="1"/>
</dbReference>
<evidence type="ECO:0000259" key="5">
    <source>
        <dbReference type="SMART" id="SM00829"/>
    </source>
</evidence>
<dbReference type="InterPro" id="IPR002328">
    <property type="entry name" value="ADH_Zn_CS"/>
</dbReference>
<comment type="cofactor">
    <cofactor evidence="4">
        <name>Zn(2+)</name>
        <dbReference type="ChEBI" id="CHEBI:29105"/>
    </cofactor>
</comment>
<dbReference type="SMART" id="SM00829">
    <property type="entry name" value="PKS_ER"/>
    <property type="match status" value="1"/>
</dbReference>
<dbReference type="Pfam" id="PF00107">
    <property type="entry name" value="ADH_zinc_N"/>
    <property type="match status" value="1"/>
</dbReference>
<evidence type="ECO:0000256" key="3">
    <source>
        <dbReference type="ARBA" id="ARBA00023002"/>
    </source>
</evidence>
<organism evidence="6 7">
    <name type="scientific">Enterobacillus tribolii</name>
    <dbReference type="NCBI Taxonomy" id="1487935"/>
    <lineage>
        <taxon>Bacteria</taxon>
        <taxon>Pseudomonadati</taxon>
        <taxon>Pseudomonadota</taxon>
        <taxon>Gammaproteobacteria</taxon>
        <taxon>Enterobacterales</taxon>
        <taxon>Hafniaceae</taxon>
        <taxon>Enterobacillus</taxon>
    </lineage>
</organism>
<dbReference type="InterPro" id="IPR036291">
    <property type="entry name" value="NAD(P)-bd_dom_sf"/>
</dbReference>
<evidence type="ECO:0000256" key="4">
    <source>
        <dbReference type="RuleBase" id="RU361277"/>
    </source>
</evidence>
<comment type="similarity">
    <text evidence="4">Belongs to the zinc-containing alcohol dehydrogenase family.</text>
</comment>
<dbReference type="AlphaFoldDB" id="A0A370QHD3"/>
<dbReference type="GO" id="GO:0008270">
    <property type="term" value="F:zinc ion binding"/>
    <property type="evidence" value="ECO:0007669"/>
    <property type="project" value="InterPro"/>
</dbReference>
<dbReference type="Gene3D" id="3.90.180.10">
    <property type="entry name" value="Medium-chain alcohol dehydrogenases, catalytic domain"/>
    <property type="match status" value="1"/>
</dbReference>
<name>A0A370QHD3_9GAMM</name>
<dbReference type="InterPro" id="IPR020843">
    <property type="entry name" value="ER"/>
</dbReference>
<dbReference type="RefSeq" id="WP_221810506.1">
    <property type="nucleotide sequence ID" value="NZ_QRAP01000008.1"/>
</dbReference>
<comment type="caution">
    <text evidence="6">The sequence shown here is derived from an EMBL/GenBank/DDBJ whole genome shotgun (WGS) entry which is preliminary data.</text>
</comment>
<dbReference type="PROSITE" id="PS00059">
    <property type="entry name" value="ADH_ZINC"/>
    <property type="match status" value="1"/>
</dbReference>
<dbReference type="InterPro" id="IPR011032">
    <property type="entry name" value="GroES-like_sf"/>
</dbReference>
<keyword evidence="1 4" id="KW-0479">Metal-binding</keyword>
<sequence length="348" mass="36993">MQRTTMKAAVLHAPADLRVEDVPVPGYGADEVLVQVKAAGICGSDIDRIMTTGTYRFPTIPGHEFSGVVVETGSGVTQFSPGDRVAVAPILPCFSCDFCQQGDYGLCDHYNYLGSRTDGGFAGYVAAPERNLVRLPDTVDFACGALVEPAAVTLHGMMRAGIRAGDSVAVLGCGALGLFAIQFARILGATRIVATDIAPDKLALAREVGATEVINARDADPVDAICAQGMADVTVETAGAPVTQVQALKVTRKHGRVLYLGTAHADVVIPPAAFEHIVRRELTLTGSWNSFSAPFPGREWPAVVSYIQSGALLTKPLITHTISLDELPQFMRDMKNRAVVYNKVIVEL</sequence>
<evidence type="ECO:0000313" key="7">
    <source>
        <dbReference type="Proteomes" id="UP000254848"/>
    </source>
</evidence>
<feature type="domain" description="Enoyl reductase (ER)" evidence="5">
    <location>
        <begin position="12"/>
        <end position="346"/>
    </location>
</feature>
<evidence type="ECO:0000256" key="2">
    <source>
        <dbReference type="ARBA" id="ARBA00022833"/>
    </source>
</evidence>
<evidence type="ECO:0000313" key="6">
    <source>
        <dbReference type="EMBL" id="RDK87768.1"/>
    </source>
</evidence>
<evidence type="ECO:0000256" key="1">
    <source>
        <dbReference type="ARBA" id="ARBA00022723"/>
    </source>
</evidence>
<dbReference type="Pfam" id="PF08240">
    <property type="entry name" value="ADH_N"/>
    <property type="match status" value="1"/>
</dbReference>
<dbReference type="SUPFAM" id="SSF50129">
    <property type="entry name" value="GroES-like"/>
    <property type="match status" value="1"/>
</dbReference>